<keyword evidence="1" id="KW-0479">Metal-binding</keyword>
<dbReference type="Gene3D" id="3.30.160.60">
    <property type="entry name" value="Classic Zinc Finger"/>
    <property type="match status" value="1"/>
</dbReference>
<dbReference type="CDD" id="cd00637">
    <property type="entry name" value="7tm_classA_rhodopsin-like"/>
    <property type="match status" value="1"/>
</dbReference>
<dbReference type="AlphaFoldDB" id="C3XQK7"/>
<accession>C3XQK7</accession>
<keyword evidence="1" id="KW-0863">Zinc-finger</keyword>
<organism>
    <name type="scientific">Branchiostoma floridae</name>
    <name type="common">Florida lancelet</name>
    <name type="synonym">Amphioxus</name>
    <dbReference type="NCBI Taxonomy" id="7739"/>
    <lineage>
        <taxon>Eukaryota</taxon>
        <taxon>Metazoa</taxon>
        <taxon>Chordata</taxon>
        <taxon>Cephalochordata</taxon>
        <taxon>Leptocardii</taxon>
        <taxon>Amphioxiformes</taxon>
        <taxon>Branchiostomatidae</taxon>
        <taxon>Branchiostoma</taxon>
    </lineage>
</organism>
<evidence type="ECO:0000259" key="4">
    <source>
        <dbReference type="PROSITE" id="PS50157"/>
    </source>
</evidence>
<protein>
    <recommendedName>
        <fullName evidence="4">C2H2-type domain-containing protein</fullName>
    </recommendedName>
</protein>
<keyword evidence="1" id="KW-0862">Zinc</keyword>
<sequence>MAADQDTPQQDLCMILVKTVTLGVVIVASLLGNSLVLYVLYKEQGLRKPPFFLLANHHQIHRGDTQQVPQEEADGLRLRGAHLCHLDSRHHHGFPSRVRSGHLRIHSGRGAVQFPPQTLPDQRHLRISPDPLNRAVCDPSNLFETLRIHAHASEDEPCCLCTRAVTQLDFFRAGGHGAGSGELDAGVRERTGSPRTGRRETTTAAPKQQQQQLVEHAEQQATMENAPDRKEDKPTALCHHFYVPGPLDTVPGAVVLAHAGERTDNSQRVHDYFGMDDICTGLCQPFLPWSLTARTGSCPYKLKMESSSLFQPSTQVPKMVRSHLPHHLSPLLLSKKELTLPRKDFVYGRDFHDHLASHNKEKKHVYTVCGNRYARRSSLLQHRRLHDPDGPKCHTCENFFPTDARLKTPGCPLWRNSACV</sequence>
<name>C3XQK7_BRAFL</name>
<dbReference type="EMBL" id="GG666454">
    <property type="protein sequence ID" value="EEN69673.1"/>
    <property type="molecule type" value="Genomic_DNA"/>
</dbReference>
<dbReference type="SUPFAM" id="SSF57667">
    <property type="entry name" value="beta-beta-alpha zinc fingers"/>
    <property type="match status" value="1"/>
</dbReference>
<dbReference type="PROSITE" id="PS50157">
    <property type="entry name" value="ZINC_FINGER_C2H2_2"/>
    <property type="match status" value="1"/>
</dbReference>
<reference evidence="5" key="1">
    <citation type="journal article" date="2008" name="Nature">
        <title>The amphioxus genome and the evolution of the chordate karyotype.</title>
        <authorList>
            <consortium name="US DOE Joint Genome Institute (JGI-PGF)"/>
            <person name="Putnam N.H."/>
            <person name="Butts T."/>
            <person name="Ferrier D.E.K."/>
            <person name="Furlong R.F."/>
            <person name="Hellsten U."/>
            <person name="Kawashima T."/>
            <person name="Robinson-Rechavi M."/>
            <person name="Shoguchi E."/>
            <person name="Terry A."/>
            <person name="Yu J.-K."/>
            <person name="Benito-Gutierrez E.L."/>
            <person name="Dubchak I."/>
            <person name="Garcia-Fernandez J."/>
            <person name="Gibson-Brown J.J."/>
            <person name="Grigoriev I.V."/>
            <person name="Horton A.C."/>
            <person name="de Jong P.J."/>
            <person name="Jurka J."/>
            <person name="Kapitonov V.V."/>
            <person name="Kohara Y."/>
            <person name="Kuroki Y."/>
            <person name="Lindquist E."/>
            <person name="Lucas S."/>
            <person name="Osoegawa K."/>
            <person name="Pennacchio L.A."/>
            <person name="Salamov A.A."/>
            <person name="Satou Y."/>
            <person name="Sauka-Spengler T."/>
            <person name="Schmutz J."/>
            <person name="Shin-I T."/>
            <person name="Toyoda A."/>
            <person name="Bronner-Fraser M."/>
            <person name="Fujiyama A."/>
            <person name="Holland L.Z."/>
            <person name="Holland P.W.H."/>
            <person name="Satoh N."/>
            <person name="Rokhsar D.S."/>
        </authorList>
    </citation>
    <scope>NUCLEOTIDE SEQUENCE [LARGE SCALE GENOMIC DNA]</scope>
    <source>
        <strain evidence="5">S238N-H82</strain>
        <tissue evidence="5">Testes</tissue>
    </source>
</reference>
<dbReference type="InterPro" id="IPR036236">
    <property type="entry name" value="Znf_C2H2_sf"/>
</dbReference>
<keyword evidence="3" id="KW-1133">Transmembrane helix</keyword>
<proteinExistence type="predicted"/>
<dbReference type="InParanoid" id="C3XQK7"/>
<feature type="domain" description="C2H2-type" evidence="4">
    <location>
        <begin position="364"/>
        <end position="391"/>
    </location>
</feature>
<feature type="region of interest" description="Disordered" evidence="2">
    <location>
        <begin position="176"/>
        <end position="210"/>
    </location>
</feature>
<evidence type="ECO:0000256" key="2">
    <source>
        <dbReference type="SAM" id="MobiDB-lite"/>
    </source>
</evidence>
<evidence type="ECO:0000256" key="3">
    <source>
        <dbReference type="SAM" id="Phobius"/>
    </source>
</evidence>
<keyword evidence="3" id="KW-0812">Transmembrane</keyword>
<evidence type="ECO:0000313" key="5">
    <source>
        <dbReference type="EMBL" id="EEN69673.1"/>
    </source>
</evidence>
<feature type="transmembrane region" description="Helical" evidence="3">
    <location>
        <begin position="20"/>
        <end position="41"/>
    </location>
</feature>
<evidence type="ECO:0000256" key="1">
    <source>
        <dbReference type="PROSITE-ProRule" id="PRU00042"/>
    </source>
</evidence>
<keyword evidence="3" id="KW-0472">Membrane</keyword>
<dbReference type="InterPro" id="IPR013087">
    <property type="entry name" value="Znf_C2H2_type"/>
</dbReference>
<dbReference type="GO" id="GO:0008270">
    <property type="term" value="F:zinc ion binding"/>
    <property type="evidence" value="ECO:0007669"/>
    <property type="project" value="UniProtKB-KW"/>
</dbReference>
<feature type="compositionally biased region" description="Basic and acidic residues" evidence="2">
    <location>
        <begin position="185"/>
        <end position="201"/>
    </location>
</feature>
<gene>
    <name evidence="5" type="ORF">BRAFLDRAFT_118225</name>
</gene>